<evidence type="ECO:0000256" key="3">
    <source>
        <dbReference type="ARBA" id="ARBA00022490"/>
    </source>
</evidence>
<proteinExistence type="inferred from homology"/>
<keyword evidence="7 9" id="KW-0648">Protein biosynthesis</keyword>
<dbReference type="GO" id="GO:0005829">
    <property type="term" value="C:cytosol"/>
    <property type="evidence" value="ECO:0007669"/>
    <property type="project" value="TreeGrafter"/>
</dbReference>
<feature type="binding site" evidence="9">
    <location>
        <position position="353"/>
    </location>
    <ligand>
        <name>Mg(2+)</name>
        <dbReference type="ChEBI" id="CHEBI:18420"/>
        <label>3</label>
    </ligand>
</feature>
<feature type="region of interest" description="Aspartate" evidence="9">
    <location>
        <begin position="194"/>
        <end position="197"/>
    </location>
</feature>
<dbReference type="InterPro" id="IPR002312">
    <property type="entry name" value="Asp/Asn-tRNA-synth_IIb"/>
</dbReference>
<keyword evidence="8 9" id="KW-0030">Aminoacyl-tRNA synthetase</keyword>
<dbReference type="InterPro" id="IPR004364">
    <property type="entry name" value="Aa-tRNA-synt_II"/>
</dbReference>
<feature type="binding site" evidence="9">
    <location>
        <position position="353"/>
    </location>
    <ligand>
        <name>ATP</name>
        <dbReference type="ChEBI" id="CHEBI:30616"/>
    </ligand>
</feature>
<keyword evidence="9" id="KW-0460">Magnesium</keyword>
<gene>
    <name evidence="11" type="primary">DARS</name>
    <name evidence="9 11" type="synonym">aspS</name>
</gene>
<evidence type="ECO:0000256" key="7">
    <source>
        <dbReference type="ARBA" id="ARBA00022917"/>
    </source>
</evidence>
<keyword evidence="4 9" id="KW-0436">Ligase</keyword>
<evidence type="ECO:0000313" key="11">
    <source>
        <dbReference type="EMBL" id="AIE92585.1"/>
    </source>
</evidence>
<comment type="cofactor">
    <cofactor evidence="9">
        <name>Mg(2+)</name>
        <dbReference type="ChEBI" id="CHEBI:18420"/>
    </cofactor>
    <text evidence="9">Binds 3 Mg(2+) cations per subunit. The strongest magnesium site (Mg1) is bound to the beta- and gamma-phosphates of ATP and four water molecules complete its coordination sphere.</text>
</comment>
<accession>A0A075FM36</accession>
<comment type="catalytic activity">
    <reaction evidence="9">
        <text>tRNA(Asp) + L-aspartate + ATP = L-aspartyl-tRNA(Asp) + AMP + diphosphate</text>
        <dbReference type="Rhea" id="RHEA:19649"/>
        <dbReference type="Rhea" id="RHEA-COMP:9660"/>
        <dbReference type="Rhea" id="RHEA-COMP:9678"/>
        <dbReference type="ChEBI" id="CHEBI:29991"/>
        <dbReference type="ChEBI" id="CHEBI:30616"/>
        <dbReference type="ChEBI" id="CHEBI:33019"/>
        <dbReference type="ChEBI" id="CHEBI:78442"/>
        <dbReference type="ChEBI" id="CHEBI:78516"/>
        <dbReference type="ChEBI" id="CHEBI:456215"/>
        <dbReference type="EC" id="6.1.1.12"/>
    </reaction>
</comment>
<protein>
    <recommendedName>
        <fullName evidence="9">Aspartate--tRNA(Asp) ligase</fullName>
        <ecNumber evidence="9">6.1.1.12</ecNumber>
    </recommendedName>
    <alternativeName>
        <fullName evidence="9">Aspartyl-tRNA synthetase</fullName>
        <shortName evidence="9">AspRS</shortName>
    </alternativeName>
    <alternativeName>
        <fullName evidence="9">Discriminating aspartyl-tRNA synthetase</fullName>
        <shortName evidence="9">D-AspRS</shortName>
    </alternativeName>
</protein>
<dbReference type="NCBIfam" id="TIGR00458">
    <property type="entry name" value="aspS_nondisc"/>
    <property type="match status" value="1"/>
</dbReference>
<comment type="caution">
    <text evidence="9">Lacks conserved residue(s) required for the propagation of feature annotation.</text>
</comment>
<dbReference type="HAMAP" id="MF_02075">
    <property type="entry name" value="Asp_tRNA_synth_type2"/>
    <property type="match status" value="1"/>
</dbReference>
<evidence type="ECO:0000256" key="2">
    <source>
        <dbReference type="ARBA" id="ARBA00005312"/>
    </source>
</evidence>
<dbReference type="Pfam" id="PF01336">
    <property type="entry name" value="tRNA_anti-codon"/>
    <property type="match status" value="1"/>
</dbReference>
<dbReference type="PROSITE" id="PS50862">
    <property type="entry name" value="AA_TRNA_LIGASE_II"/>
    <property type="match status" value="1"/>
</dbReference>
<dbReference type="GO" id="GO:0005524">
    <property type="term" value="F:ATP binding"/>
    <property type="evidence" value="ECO:0007669"/>
    <property type="project" value="UniProtKB-UniRule"/>
</dbReference>
<keyword evidence="3 9" id="KW-0963">Cytoplasm</keyword>
<feature type="binding site" evidence="9">
    <location>
        <position position="172"/>
    </location>
    <ligand>
        <name>L-aspartate</name>
        <dbReference type="ChEBI" id="CHEBI:29991"/>
    </ligand>
</feature>
<dbReference type="EC" id="6.1.1.12" evidence="9"/>
<feature type="binding site" evidence="9">
    <location>
        <begin position="223"/>
        <end position="225"/>
    </location>
    <ligand>
        <name>ATP</name>
        <dbReference type="ChEBI" id="CHEBI:30616"/>
    </ligand>
</feature>
<evidence type="ECO:0000256" key="6">
    <source>
        <dbReference type="ARBA" id="ARBA00022840"/>
    </source>
</evidence>
<evidence type="ECO:0000256" key="1">
    <source>
        <dbReference type="ARBA" id="ARBA00004496"/>
    </source>
</evidence>
<keyword evidence="5 9" id="KW-0547">Nucleotide-binding</keyword>
<feature type="site" description="Important for tRNA discrimination" evidence="9">
    <location>
        <position position="86"/>
    </location>
</feature>
<feature type="binding site" evidence="9">
    <location>
        <position position="356"/>
    </location>
    <ligand>
        <name>L-aspartate</name>
        <dbReference type="ChEBI" id="CHEBI:29991"/>
    </ligand>
</feature>
<dbReference type="InterPro" id="IPR012340">
    <property type="entry name" value="NA-bd_OB-fold"/>
</dbReference>
<dbReference type="InterPro" id="IPR045864">
    <property type="entry name" value="aa-tRNA-synth_II/BPL/LPL"/>
</dbReference>
<comment type="subunit">
    <text evidence="9">Homodimer.</text>
</comment>
<dbReference type="InterPro" id="IPR006195">
    <property type="entry name" value="aa-tRNA-synth_II"/>
</dbReference>
<dbReference type="GO" id="GO:0004815">
    <property type="term" value="F:aspartate-tRNA ligase activity"/>
    <property type="evidence" value="ECO:0007669"/>
    <property type="project" value="UniProtKB-UniRule"/>
</dbReference>
<dbReference type="GO" id="GO:0003723">
    <property type="term" value="F:RNA binding"/>
    <property type="evidence" value="ECO:0007669"/>
    <property type="project" value="TreeGrafter"/>
</dbReference>
<dbReference type="Pfam" id="PF00152">
    <property type="entry name" value="tRNA-synt_2"/>
    <property type="match status" value="1"/>
</dbReference>
<feature type="binding site" evidence="9">
    <location>
        <begin position="401"/>
        <end position="404"/>
    </location>
    <ligand>
        <name>ATP</name>
        <dbReference type="ChEBI" id="CHEBI:30616"/>
    </ligand>
</feature>
<dbReference type="NCBIfam" id="NF003483">
    <property type="entry name" value="PRK05159.1"/>
    <property type="match status" value="1"/>
</dbReference>
<evidence type="ECO:0000256" key="8">
    <source>
        <dbReference type="ARBA" id="ARBA00023146"/>
    </source>
</evidence>
<dbReference type="PANTHER" id="PTHR43450:SF1">
    <property type="entry name" value="ASPARTATE--TRNA LIGASE, CYTOPLASMIC"/>
    <property type="match status" value="1"/>
</dbReference>
<organism evidence="11">
    <name type="scientific">uncultured marine thaumarchaeote AD1000_24_H07</name>
    <dbReference type="NCBI Taxonomy" id="1455902"/>
    <lineage>
        <taxon>Archaea</taxon>
        <taxon>Nitrososphaerota</taxon>
        <taxon>environmental samples</taxon>
    </lineage>
</organism>
<reference evidence="11" key="1">
    <citation type="journal article" date="2014" name="Genome Biol. Evol.">
        <title>Pangenome evidence for extensive interdomain horizontal transfer affecting lineage core and shell genes in uncultured planktonic thaumarchaeota and euryarchaeota.</title>
        <authorList>
            <person name="Deschamps P."/>
            <person name="Zivanovic Y."/>
            <person name="Moreira D."/>
            <person name="Rodriguez-Valera F."/>
            <person name="Lopez-Garcia P."/>
        </authorList>
    </citation>
    <scope>NUCLEOTIDE SEQUENCE</scope>
</reference>
<dbReference type="Gene3D" id="3.30.930.10">
    <property type="entry name" value="Bira Bifunctional Protein, Domain 2"/>
    <property type="match status" value="1"/>
</dbReference>
<dbReference type="SUPFAM" id="SSF55681">
    <property type="entry name" value="Class II aaRS and biotin synthetases"/>
    <property type="match status" value="1"/>
</dbReference>
<name>A0A075FM36_9ARCH</name>
<evidence type="ECO:0000256" key="4">
    <source>
        <dbReference type="ARBA" id="ARBA00022598"/>
    </source>
</evidence>
<feature type="binding site" evidence="9">
    <location>
        <position position="353"/>
    </location>
    <ligand>
        <name>Mg(2+)</name>
        <dbReference type="ChEBI" id="CHEBI:18420"/>
        <label>2</label>
    </ligand>
</feature>
<feature type="binding site" evidence="9">
    <location>
        <begin position="215"/>
        <end position="217"/>
    </location>
    <ligand>
        <name>ATP</name>
        <dbReference type="ChEBI" id="CHEBI:30616"/>
    </ligand>
</feature>
<feature type="binding site" evidence="9">
    <location>
        <position position="360"/>
    </location>
    <ligand>
        <name>L-aspartate</name>
        <dbReference type="ChEBI" id="CHEBI:29991"/>
    </ligand>
</feature>
<feature type="binding site" evidence="9">
    <location>
        <position position="356"/>
    </location>
    <ligand>
        <name>Mg(2+)</name>
        <dbReference type="ChEBI" id="CHEBI:18420"/>
        <label>2</label>
    </ligand>
</feature>
<dbReference type="EMBL" id="KF900370">
    <property type="protein sequence ID" value="AIE92585.1"/>
    <property type="molecule type" value="Genomic_DNA"/>
</dbReference>
<dbReference type="Gene3D" id="2.40.50.140">
    <property type="entry name" value="Nucleic acid-binding proteins"/>
    <property type="match status" value="1"/>
</dbReference>
<evidence type="ECO:0000259" key="10">
    <source>
        <dbReference type="PROSITE" id="PS50862"/>
    </source>
</evidence>
<dbReference type="GO" id="GO:0006422">
    <property type="term" value="P:aspartyl-tRNA aminoacylation"/>
    <property type="evidence" value="ECO:0007669"/>
    <property type="project" value="UniProtKB-UniRule"/>
</dbReference>
<dbReference type="AlphaFoldDB" id="A0A075FM36"/>
<keyword evidence="6 9" id="KW-0067">ATP-binding</keyword>
<feature type="binding site" evidence="9">
    <location>
        <position position="215"/>
    </location>
    <ligand>
        <name>L-aspartate</name>
        <dbReference type="ChEBI" id="CHEBI:29991"/>
    </ligand>
</feature>
<keyword evidence="9" id="KW-0479">Metal-binding</keyword>
<comment type="function">
    <text evidence="9">Catalyzes the attachment of L-aspartate to tRNA(Asp) in a two-step reaction: L-aspartate is first activated by ATP to form Asp-AMP and then transferred to the acceptor end of tRNA(Asp).</text>
</comment>
<evidence type="ECO:0000256" key="5">
    <source>
        <dbReference type="ARBA" id="ARBA00022741"/>
    </source>
</evidence>
<sequence>MINNKNKRTYANELTERNEGEEITIGGWLEDIRDIGSIIFGTIRDNTGLIQIIIKKENQDVFNRIKTIPRQSAMLVDGVINSSKAKDFKVEIKVSKIEIVSEAKSKLPIDPTGRVNSSLDGRLDSRALDLRNPNITAIFKIRHQTIQSIRESFIEQGFLEVTTPKIIGQAAEGGSTLFELNYFNDKAYLAQSPQLYKEQLTLALDKVFEINSFYRAEKSHTTRHLNEFTSVDIEAAFYDEKKVMKVCEKMIKHTINEINKRSNEDLEKLEHVLPKINGPFKEVTYEKAIEDLKGTDSETEMGEDLSDSALKKLGEIHKEFYFITRWPIKLKPFYIKADGEFSPSFDLMYGALELASGGTRISNREELEKRITESGLKKESFESHLRTYDWGMPPHSGWGFGLDRFLMVLTGKKNVREVVLYPREQSRLLP</sequence>
<dbReference type="PRINTS" id="PR01042">
    <property type="entry name" value="TRNASYNTHASP"/>
</dbReference>
<dbReference type="PANTHER" id="PTHR43450">
    <property type="entry name" value="ASPARTYL-TRNA SYNTHETASE"/>
    <property type="match status" value="1"/>
</dbReference>
<dbReference type="SUPFAM" id="SSF50249">
    <property type="entry name" value="Nucleic acid-binding proteins"/>
    <property type="match status" value="1"/>
</dbReference>
<evidence type="ECO:0000256" key="9">
    <source>
        <dbReference type="HAMAP-Rule" id="MF_02075"/>
    </source>
</evidence>
<dbReference type="GO" id="GO:0017101">
    <property type="term" value="C:aminoacyl-tRNA synthetase multienzyme complex"/>
    <property type="evidence" value="ECO:0007669"/>
    <property type="project" value="TreeGrafter"/>
</dbReference>
<dbReference type="InterPro" id="IPR004523">
    <property type="entry name" value="Asp-tRNA_synthase_2"/>
</dbReference>
<comment type="similarity">
    <text evidence="2 9">Belongs to the class-II aminoacyl-tRNA synthetase family. Type 2 subfamily.</text>
</comment>
<dbReference type="GO" id="GO:0000287">
    <property type="term" value="F:magnesium ion binding"/>
    <property type="evidence" value="ECO:0007669"/>
    <property type="project" value="UniProtKB-UniRule"/>
</dbReference>
<dbReference type="InterPro" id="IPR004365">
    <property type="entry name" value="NA-bd_OB_tRNA"/>
</dbReference>
<comment type="subcellular location">
    <subcellularLocation>
        <location evidence="1 9">Cytoplasm</location>
    </subcellularLocation>
</comment>
<feature type="domain" description="Aminoacyl-transfer RNA synthetases class-II family profile" evidence="10">
    <location>
        <begin position="139"/>
        <end position="430"/>
    </location>
</feature>